<gene>
    <name evidence="2" type="ORF">VNO77_23812</name>
</gene>
<organism evidence="2 3">
    <name type="scientific">Canavalia gladiata</name>
    <name type="common">Sword bean</name>
    <name type="synonym">Dolichos gladiatus</name>
    <dbReference type="NCBI Taxonomy" id="3824"/>
    <lineage>
        <taxon>Eukaryota</taxon>
        <taxon>Viridiplantae</taxon>
        <taxon>Streptophyta</taxon>
        <taxon>Embryophyta</taxon>
        <taxon>Tracheophyta</taxon>
        <taxon>Spermatophyta</taxon>
        <taxon>Magnoliopsida</taxon>
        <taxon>eudicotyledons</taxon>
        <taxon>Gunneridae</taxon>
        <taxon>Pentapetalae</taxon>
        <taxon>rosids</taxon>
        <taxon>fabids</taxon>
        <taxon>Fabales</taxon>
        <taxon>Fabaceae</taxon>
        <taxon>Papilionoideae</taxon>
        <taxon>50 kb inversion clade</taxon>
        <taxon>NPAAA clade</taxon>
        <taxon>indigoferoid/millettioid clade</taxon>
        <taxon>Phaseoleae</taxon>
        <taxon>Canavalia</taxon>
    </lineage>
</organism>
<evidence type="ECO:0000313" key="3">
    <source>
        <dbReference type="Proteomes" id="UP001367508"/>
    </source>
</evidence>
<dbReference type="PANTHER" id="PTHR14303">
    <property type="entry name" value="DNA POLYMERASE DELTA SUBUNIT 4"/>
    <property type="match status" value="1"/>
</dbReference>
<evidence type="ECO:0000256" key="1">
    <source>
        <dbReference type="SAM" id="MobiDB-lite"/>
    </source>
</evidence>
<keyword evidence="3" id="KW-1185">Reference proteome</keyword>
<dbReference type="InterPro" id="IPR007218">
    <property type="entry name" value="DNA_pol_delta_4"/>
</dbReference>
<dbReference type="GO" id="GO:0006261">
    <property type="term" value="P:DNA-templated DNA replication"/>
    <property type="evidence" value="ECO:0007669"/>
    <property type="project" value="TreeGrafter"/>
</dbReference>
<accession>A0AAN9L539</accession>
<comment type="caution">
    <text evidence="2">The sequence shown here is derived from an EMBL/GenBank/DDBJ whole genome shotgun (WGS) entry which is preliminary data.</text>
</comment>
<dbReference type="EMBL" id="JAYMYQ010000005">
    <property type="protein sequence ID" value="KAK7329640.1"/>
    <property type="molecule type" value="Genomic_DNA"/>
</dbReference>
<dbReference type="Pfam" id="PF04081">
    <property type="entry name" value="DNA_pol_delta_4"/>
    <property type="match status" value="1"/>
</dbReference>
<protein>
    <recommendedName>
        <fullName evidence="4">DNA polymerase delta subunit 4</fullName>
    </recommendedName>
</protein>
<proteinExistence type="predicted"/>
<evidence type="ECO:0008006" key="4">
    <source>
        <dbReference type="Google" id="ProtNLM"/>
    </source>
</evidence>
<dbReference type="Proteomes" id="UP001367508">
    <property type="component" value="Unassembled WGS sequence"/>
</dbReference>
<sequence length="94" mass="11206">MKRFYSQRKNTTKKPSKSRKKSRVVVESYENDYSKEEMILRQFDMDMTYGPCIGLTRLERWERASKMGLNPPQSIKILLQCLNVPSECLWNKLK</sequence>
<reference evidence="2 3" key="1">
    <citation type="submission" date="2024-01" db="EMBL/GenBank/DDBJ databases">
        <title>The genomes of 5 underutilized Papilionoideae crops provide insights into root nodulation and disease resistanc.</title>
        <authorList>
            <person name="Jiang F."/>
        </authorList>
    </citation>
    <scope>NUCLEOTIDE SEQUENCE [LARGE SCALE GENOMIC DNA]</scope>
    <source>
        <strain evidence="2">LVBAO_FW01</strain>
        <tissue evidence="2">Leaves</tissue>
    </source>
</reference>
<dbReference type="PANTHER" id="PTHR14303:SF0">
    <property type="entry name" value="DNA POLYMERASE DELTA SUBUNIT 4"/>
    <property type="match status" value="1"/>
</dbReference>
<name>A0AAN9L539_CANGL</name>
<feature type="region of interest" description="Disordered" evidence="1">
    <location>
        <begin position="1"/>
        <end position="23"/>
    </location>
</feature>
<dbReference type="AlphaFoldDB" id="A0AAN9L539"/>
<evidence type="ECO:0000313" key="2">
    <source>
        <dbReference type="EMBL" id="KAK7329640.1"/>
    </source>
</evidence>
<dbReference type="GO" id="GO:0003887">
    <property type="term" value="F:DNA-directed DNA polymerase activity"/>
    <property type="evidence" value="ECO:0007669"/>
    <property type="project" value="TreeGrafter"/>
</dbReference>
<dbReference type="GO" id="GO:0043625">
    <property type="term" value="C:delta DNA polymerase complex"/>
    <property type="evidence" value="ECO:0007669"/>
    <property type="project" value="TreeGrafter"/>
</dbReference>
<dbReference type="GO" id="GO:0000731">
    <property type="term" value="P:DNA synthesis involved in DNA repair"/>
    <property type="evidence" value="ECO:0007669"/>
    <property type="project" value="InterPro"/>
</dbReference>